<dbReference type="InterPro" id="IPR025202">
    <property type="entry name" value="PLD-like_dom"/>
</dbReference>
<dbReference type="PANTHER" id="PTHR21248:SF22">
    <property type="entry name" value="PHOSPHOLIPASE D"/>
    <property type="match status" value="1"/>
</dbReference>
<dbReference type="Pfam" id="PF13396">
    <property type="entry name" value="PLDc_N"/>
    <property type="match status" value="1"/>
</dbReference>
<dbReference type="PROSITE" id="PS50035">
    <property type="entry name" value="PLD"/>
    <property type="match status" value="2"/>
</dbReference>
<dbReference type="InterPro" id="IPR022924">
    <property type="entry name" value="Cardiolipin_synthase"/>
</dbReference>
<evidence type="ECO:0000313" key="15">
    <source>
        <dbReference type="EMBL" id="QEA33073.1"/>
    </source>
</evidence>
<keyword evidence="8 12" id="KW-0443">Lipid metabolism</keyword>
<evidence type="ECO:0000256" key="12">
    <source>
        <dbReference type="HAMAP-Rule" id="MF_01916"/>
    </source>
</evidence>
<dbReference type="Proteomes" id="UP000321332">
    <property type="component" value="Chromosome"/>
</dbReference>
<dbReference type="GO" id="GO:0008808">
    <property type="term" value="F:cardiolipin synthase activity"/>
    <property type="evidence" value="ECO:0007669"/>
    <property type="project" value="UniProtKB-UniRule"/>
</dbReference>
<dbReference type="CDD" id="cd09112">
    <property type="entry name" value="PLDc_CLS_2"/>
    <property type="match status" value="1"/>
</dbReference>
<dbReference type="EC" id="2.7.8.-" evidence="12 13"/>
<comment type="subcellular location">
    <subcellularLocation>
        <location evidence="1 12">Cell membrane</location>
        <topology evidence="1 12">Multi-pass membrane protein</topology>
    </subcellularLocation>
</comment>
<evidence type="ECO:0000256" key="7">
    <source>
        <dbReference type="ARBA" id="ARBA00022989"/>
    </source>
</evidence>
<feature type="domain" description="PLD phosphodiesterase" evidence="14">
    <location>
        <begin position="217"/>
        <end position="244"/>
    </location>
</feature>
<feature type="domain" description="PLD phosphodiesterase" evidence="14">
    <location>
        <begin position="397"/>
        <end position="424"/>
    </location>
</feature>
<feature type="active site" evidence="12">
    <location>
        <position position="229"/>
    </location>
</feature>
<dbReference type="RefSeq" id="WP_014973997.1">
    <property type="nucleotide sequence ID" value="NZ_BPKR01000004.1"/>
</dbReference>
<keyword evidence="5 12" id="KW-0812">Transmembrane</keyword>
<keyword evidence="10 12" id="KW-0594">Phospholipid biosynthesis</keyword>
<dbReference type="InterPro" id="IPR027379">
    <property type="entry name" value="CLS_N"/>
</dbReference>
<keyword evidence="4 12" id="KW-0808">Transferase</keyword>
<evidence type="ECO:0000256" key="11">
    <source>
        <dbReference type="ARBA" id="ARBA00023264"/>
    </source>
</evidence>
<keyword evidence="3 12" id="KW-0444">Lipid biosynthesis</keyword>
<feature type="active site" evidence="12">
    <location>
        <position position="222"/>
    </location>
</feature>
<evidence type="ECO:0000256" key="8">
    <source>
        <dbReference type="ARBA" id="ARBA00023098"/>
    </source>
</evidence>
<comment type="function">
    <text evidence="12">Catalyzes the reversible phosphatidyl group transfer from one phosphatidylglycerol molecule to another to form cardiolipin (CL) (diphosphatidylglycerol) and glycerol.</text>
</comment>
<dbReference type="Gene3D" id="3.30.870.10">
    <property type="entry name" value="Endonuclease Chain A"/>
    <property type="match status" value="2"/>
</dbReference>
<protein>
    <recommendedName>
        <fullName evidence="12 13">Cardiolipin synthase</fullName>
        <shortName evidence="12">CL synthase</shortName>
        <ecNumber evidence="12 13">2.7.8.-</ecNumber>
    </recommendedName>
</protein>
<feature type="transmembrane region" description="Helical" evidence="12">
    <location>
        <begin position="33"/>
        <end position="56"/>
    </location>
</feature>
<keyword evidence="11 12" id="KW-1208">Phospholipid metabolism</keyword>
<evidence type="ECO:0000256" key="6">
    <source>
        <dbReference type="ARBA" id="ARBA00022737"/>
    </source>
</evidence>
<evidence type="ECO:0000256" key="2">
    <source>
        <dbReference type="ARBA" id="ARBA00022475"/>
    </source>
</evidence>
<dbReference type="SMART" id="SM00155">
    <property type="entry name" value="PLDc"/>
    <property type="match status" value="2"/>
</dbReference>
<dbReference type="InterPro" id="IPR001736">
    <property type="entry name" value="PLipase_D/transphosphatidylase"/>
</dbReference>
<dbReference type="HAMAP" id="MF_01916">
    <property type="entry name" value="Cardiolipin_synth_Cls"/>
    <property type="match status" value="1"/>
</dbReference>
<dbReference type="InterPro" id="IPR030874">
    <property type="entry name" value="Cardiolipin_synth_Firmi"/>
</dbReference>
<dbReference type="OMA" id="INYSADH"/>
<dbReference type="GO" id="GO:0032049">
    <property type="term" value="P:cardiolipin biosynthetic process"/>
    <property type="evidence" value="ECO:0007669"/>
    <property type="project" value="UniProtKB-UniRule"/>
</dbReference>
<reference evidence="15 16" key="1">
    <citation type="submission" date="2019-06" db="EMBL/GenBank/DDBJ databases">
        <title>Genome analyses of bacteria isolated from kimchi.</title>
        <authorList>
            <person name="Lee S."/>
            <person name="Ahn S."/>
            <person name="Roh S."/>
        </authorList>
    </citation>
    <scope>NUCLEOTIDE SEQUENCE [LARGE SCALE GENOMIC DNA]</scope>
    <source>
        <strain evidence="15 16">CBA3620</strain>
    </source>
</reference>
<dbReference type="PANTHER" id="PTHR21248">
    <property type="entry name" value="CARDIOLIPIN SYNTHASE"/>
    <property type="match status" value="1"/>
</dbReference>
<evidence type="ECO:0000256" key="9">
    <source>
        <dbReference type="ARBA" id="ARBA00023136"/>
    </source>
</evidence>
<gene>
    <name evidence="15" type="primary">cls</name>
    <name evidence="15" type="ORF">FGL89_02380</name>
</gene>
<evidence type="ECO:0000256" key="1">
    <source>
        <dbReference type="ARBA" id="ARBA00004651"/>
    </source>
</evidence>
<dbReference type="Pfam" id="PF13091">
    <property type="entry name" value="PLDc_2"/>
    <property type="match status" value="2"/>
</dbReference>
<feature type="transmembrane region" description="Helical" evidence="12">
    <location>
        <begin position="6"/>
        <end position="26"/>
    </location>
</feature>
<evidence type="ECO:0000256" key="4">
    <source>
        <dbReference type="ARBA" id="ARBA00022679"/>
    </source>
</evidence>
<evidence type="ECO:0000256" key="10">
    <source>
        <dbReference type="ARBA" id="ARBA00023209"/>
    </source>
</evidence>
<feature type="active site" evidence="12">
    <location>
        <position position="224"/>
    </location>
</feature>
<comment type="catalytic activity">
    <reaction evidence="12">
        <text>2 a 1,2-diacyl-sn-glycero-3-phospho-(1'-sn-glycerol) = a cardiolipin + glycerol</text>
        <dbReference type="Rhea" id="RHEA:31451"/>
        <dbReference type="ChEBI" id="CHEBI:17754"/>
        <dbReference type="ChEBI" id="CHEBI:62237"/>
        <dbReference type="ChEBI" id="CHEBI:64716"/>
    </reaction>
</comment>
<keyword evidence="6" id="KW-0677">Repeat</keyword>
<dbReference type="GeneID" id="61186574"/>
<keyword evidence="2 12" id="KW-1003">Cell membrane</keyword>
<dbReference type="FunFam" id="3.30.870.10:FF:000014">
    <property type="entry name" value="Cardiolipin synthase"/>
    <property type="match status" value="1"/>
</dbReference>
<evidence type="ECO:0000256" key="3">
    <source>
        <dbReference type="ARBA" id="ARBA00022516"/>
    </source>
</evidence>
<dbReference type="GO" id="GO:0005886">
    <property type="term" value="C:plasma membrane"/>
    <property type="evidence" value="ECO:0007669"/>
    <property type="project" value="UniProtKB-SubCell"/>
</dbReference>
<proteinExistence type="inferred from homology"/>
<feature type="active site" evidence="12">
    <location>
        <position position="404"/>
    </location>
</feature>
<feature type="active site" evidence="12">
    <location>
        <position position="402"/>
    </location>
</feature>
<keyword evidence="9 12" id="KW-0472">Membrane</keyword>
<dbReference type="NCBIfam" id="TIGR04265">
    <property type="entry name" value="bac_cardiolipin"/>
    <property type="match status" value="1"/>
</dbReference>
<evidence type="ECO:0000256" key="5">
    <source>
        <dbReference type="ARBA" id="ARBA00022692"/>
    </source>
</evidence>
<organism evidence="15 16">
    <name type="scientific">Leuconostoc carnosum</name>
    <dbReference type="NCBI Taxonomy" id="1252"/>
    <lineage>
        <taxon>Bacteria</taxon>
        <taxon>Bacillati</taxon>
        <taxon>Bacillota</taxon>
        <taxon>Bacilli</taxon>
        <taxon>Lactobacillales</taxon>
        <taxon>Lactobacillaceae</taxon>
        <taxon>Leuconostoc</taxon>
    </lineage>
</organism>
<comment type="similarity">
    <text evidence="12">Belongs to the phospholipase D family. Cardiolipin synthase subfamily.</text>
</comment>
<evidence type="ECO:0000256" key="13">
    <source>
        <dbReference type="NCBIfam" id="TIGR04265"/>
    </source>
</evidence>
<dbReference type="EMBL" id="CP042374">
    <property type="protein sequence ID" value="QEA33073.1"/>
    <property type="molecule type" value="Genomic_DNA"/>
</dbReference>
<feature type="active site" evidence="12">
    <location>
        <position position="409"/>
    </location>
</feature>
<name>A0AAE6IJG4_LEUCA</name>
<dbReference type="AlphaFoldDB" id="A0AAE6IJG4"/>
<sequence length="484" mass="55423">MLENSVLIVLWLILLGNTAVAIIAVFSQKRDIATIWAWLLVLILMPVVGFFIFFLVGSRISNKKIFRLRTQEQRGLEQIAENQRQQLEAIEQLLPIPDSASELVNLFLTSDDAVLTRGNEINIYSNGKDKFAALFDDIKKATSHIHLEYFTIYDDEIGNQLVDLLTQKAGQGVEVRVIFDQYGSRGQHHDMYKRLRDAGGVAEPFLMRHFQLLTIRFNFRNHRKIAIIDGNVGYIGGFNVGDQYLSKFKKFGHWRDTHIRIHGDAVLSLQSRFLMDWNATAPAQELLTQTVDYFPEITELPGRAMVQIVSSGPDNDLKQIKQGFMRMFASAREEITIETPYFIPDAAILETLQMAIMSGVRVRLAIPNKPDHPLVYRATQYYARELIELGAEVYRYDGGFLHSKVVIIDHEISTVGSANMDIRSFALNFEANAFIYDPDIAVQLENLFENDMQHATLLTIEDFERQSFWMTCLQKFSRLFSPIL</sequence>
<evidence type="ECO:0000313" key="16">
    <source>
        <dbReference type="Proteomes" id="UP000321332"/>
    </source>
</evidence>
<evidence type="ECO:0000259" key="14">
    <source>
        <dbReference type="PROSITE" id="PS50035"/>
    </source>
</evidence>
<keyword evidence="7 12" id="KW-1133">Transmembrane helix</keyword>
<accession>A0AAE6IJG4</accession>
<dbReference type="CDD" id="cd09110">
    <property type="entry name" value="PLDc_CLS_1"/>
    <property type="match status" value="1"/>
</dbReference>
<dbReference type="SUPFAM" id="SSF56024">
    <property type="entry name" value="Phospholipase D/nuclease"/>
    <property type="match status" value="2"/>
</dbReference>